<evidence type="ECO:0000313" key="4">
    <source>
        <dbReference type="Proteomes" id="UP000825701"/>
    </source>
</evidence>
<sequence>MTLRGALKSLAVVAVAAAALAAMRFTTPGYATLTGPIEQSAMIGERAEGRAFGARIGAPRFARRVRAKMIAKSVVRDTEGVWVVVPAELWATTETATVMGAIWAGPSGRSYSADVRVDKAKALVIGKPLQPGLSRRGLIVFEIPADEAAGARLKLSLTSDPRLDTQLSFAATGEGAMRIEDELDLDDGDLHG</sequence>
<feature type="signal peptide" evidence="2">
    <location>
        <begin position="1"/>
        <end position="21"/>
    </location>
</feature>
<proteinExistence type="predicted"/>
<organism evidence="3 4">
    <name type="scientific">Chenggangzhangella methanolivorans</name>
    <dbReference type="NCBI Taxonomy" id="1437009"/>
    <lineage>
        <taxon>Bacteria</taxon>
        <taxon>Pseudomonadati</taxon>
        <taxon>Pseudomonadota</taxon>
        <taxon>Alphaproteobacteria</taxon>
        <taxon>Hyphomicrobiales</taxon>
        <taxon>Methylopilaceae</taxon>
        <taxon>Chenggangzhangella</taxon>
    </lineage>
</organism>
<name>A0A9E6REG7_9HYPH</name>
<gene>
    <name evidence="3" type="ORF">K6K41_22065</name>
</gene>
<keyword evidence="4" id="KW-1185">Reference proteome</keyword>
<dbReference type="EMBL" id="CP081869">
    <property type="protein sequence ID" value="QZN99406.1"/>
    <property type="molecule type" value="Genomic_DNA"/>
</dbReference>
<evidence type="ECO:0008006" key="5">
    <source>
        <dbReference type="Google" id="ProtNLM"/>
    </source>
</evidence>
<reference evidence="3" key="1">
    <citation type="submission" date="2021-08" db="EMBL/GenBank/DDBJ databases">
        <authorList>
            <person name="Zhang H."/>
            <person name="Xu M."/>
            <person name="Yu Z."/>
            <person name="Yang L."/>
            <person name="Cai Y."/>
        </authorList>
    </citation>
    <scope>NUCLEOTIDE SEQUENCE</scope>
    <source>
        <strain evidence="3">CHL1</strain>
    </source>
</reference>
<dbReference type="RefSeq" id="WP_261402470.1">
    <property type="nucleotide sequence ID" value="NZ_CP081869.1"/>
</dbReference>
<accession>A0A9E6REG7</accession>
<dbReference type="KEGG" id="cmet:K6K41_22065"/>
<dbReference type="Proteomes" id="UP000825701">
    <property type="component" value="Chromosome"/>
</dbReference>
<feature type="chain" id="PRO_5039572650" description="DUF4352 domain-containing protein" evidence="2">
    <location>
        <begin position="22"/>
        <end position="192"/>
    </location>
</feature>
<evidence type="ECO:0000256" key="1">
    <source>
        <dbReference type="ARBA" id="ARBA00022729"/>
    </source>
</evidence>
<evidence type="ECO:0000313" key="3">
    <source>
        <dbReference type="EMBL" id="QZN99406.1"/>
    </source>
</evidence>
<protein>
    <recommendedName>
        <fullName evidence="5">DUF4352 domain-containing protein</fullName>
    </recommendedName>
</protein>
<dbReference type="AlphaFoldDB" id="A0A9E6REG7"/>
<evidence type="ECO:0000256" key="2">
    <source>
        <dbReference type="SAM" id="SignalP"/>
    </source>
</evidence>
<dbReference type="InterPro" id="IPR029050">
    <property type="entry name" value="Immunoprotect_excell_Ig-like"/>
</dbReference>
<dbReference type="Gene3D" id="2.60.40.1240">
    <property type="match status" value="1"/>
</dbReference>
<keyword evidence="1 2" id="KW-0732">Signal</keyword>